<evidence type="ECO:0000256" key="1">
    <source>
        <dbReference type="ARBA" id="ARBA00002265"/>
    </source>
</evidence>
<comment type="subunit">
    <text evidence="8">Component of the lipopolysaccharide transport and assembly complex. The LptBFG transporter is composed of two ATP-binding proteins (LptB) and two transmembrane proteins (LptF and LptG).</text>
</comment>
<comment type="function">
    <text evidence="1">Part of the ABC transporter complex LptBFG involved in the translocation of lipopolysaccharide (LPS) from the inner membrane to the outer membrane.</text>
</comment>
<evidence type="ECO:0000256" key="2">
    <source>
        <dbReference type="ARBA" id="ARBA00004651"/>
    </source>
</evidence>
<comment type="subcellular location">
    <subcellularLocation>
        <location evidence="2">Cell membrane</location>
        <topology evidence="2">Multi-pass membrane protein</topology>
    </subcellularLocation>
</comment>
<proteinExistence type="inferred from homology"/>
<keyword evidence="11" id="KW-1185">Reference proteome</keyword>
<organism evidence="10 11">
    <name type="scientific">Banduia mediterranea</name>
    <dbReference type="NCBI Taxonomy" id="3075609"/>
    <lineage>
        <taxon>Bacteria</taxon>
        <taxon>Pseudomonadati</taxon>
        <taxon>Pseudomonadota</taxon>
        <taxon>Gammaproteobacteria</taxon>
        <taxon>Nevskiales</taxon>
        <taxon>Algiphilaceae</taxon>
        <taxon>Banduia</taxon>
    </lineage>
</organism>
<feature type="transmembrane region" description="Helical" evidence="9">
    <location>
        <begin position="273"/>
        <end position="293"/>
    </location>
</feature>
<accession>A0ABU2WLL4</accession>
<feature type="transmembrane region" description="Helical" evidence="9">
    <location>
        <begin position="100"/>
        <end position="123"/>
    </location>
</feature>
<dbReference type="RefSeq" id="WP_311366181.1">
    <property type="nucleotide sequence ID" value="NZ_JAVRIC010000026.1"/>
</dbReference>
<feature type="transmembrane region" description="Helical" evidence="9">
    <location>
        <begin position="12"/>
        <end position="31"/>
    </location>
</feature>
<keyword evidence="6 9" id="KW-1133">Transmembrane helix</keyword>
<keyword evidence="4" id="KW-1003">Cell membrane</keyword>
<evidence type="ECO:0000256" key="6">
    <source>
        <dbReference type="ARBA" id="ARBA00022989"/>
    </source>
</evidence>
<evidence type="ECO:0000256" key="8">
    <source>
        <dbReference type="ARBA" id="ARBA00026081"/>
    </source>
</evidence>
<comment type="similarity">
    <text evidence="3">Belongs to the LptF/LptG family.</text>
</comment>
<keyword evidence="7 9" id="KW-0472">Membrane</keyword>
<dbReference type="Pfam" id="PF03739">
    <property type="entry name" value="LptF_LptG"/>
    <property type="match status" value="1"/>
</dbReference>
<evidence type="ECO:0000256" key="7">
    <source>
        <dbReference type="ARBA" id="ARBA00023136"/>
    </source>
</evidence>
<gene>
    <name evidence="10" type="ORF">RM530_15575</name>
</gene>
<dbReference type="InterPro" id="IPR005495">
    <property type="entry name" value="LptG/LptF_permease"/>
</dbReference>
<evidence type="ECO:0000256" key="3">
    <source>
        <dbReference type="ARBA" id="ARBA00007725"/>
    </source>
</evidence>
<evidence type="ECO:0000313" key="10">
    <source>
        <dbReference type="EMBL" id="MDT0498769.1"/>
    </source>
</evidence>
<dbReference type="PANTHER" id="PTHR33529">
    <property type="entry name" value="SLR0882 PROTEIN-RELATED"/>
    <property type="match status" value="1"/>
</dbReference>
<dbReference type="PANTHER" id="PTHR33529:SF2">
    <property type="entry name" value="LIPOPOLYSACCHARIDE EXPORT SYSTEM PERMEASE PROTEIN LPTG"/>
    <property type="match status" value="1"/>
</dbReference>
<feature type="transmembrane region" description="Helical" evidence="9">
    <location>
        <begin position="62"/>
        <end position="80"/>
    </location>
</feature>
<name>A0ABU2WLL4_9GAMM</name>
<evidence type="ECO:0000256" key="9">
    <source>
        <dbReference type="SAM" id="Phobius"/>
    </source>
</evidence>
<keyword evidence="5 9" id="KW-0812">Transmembrane</keyword>
<evidence type="ECO:0000256" key="5">
    <source>
        <dbReference type="ARBA" id="ARBA00022692"/>
    </source>
</evidence>
<comment type="caution">
    <text evidence="10">The sequence shown here is derived from an EMBL/GenBank/DDBJ whole genome shotgun (WGS) entry which is preliminary data.</text>
</comment>
<sequence>MNCVLARYLRGRLSIQILGLLVALTALMQVLELLDVTTDVLDRGLGLRGLVHYAMLRTPSEVVVALPLAVLLGTVSAFHAMARQHEITAMRAAGVSLGKLYLWLLPVPLVMAAAHFALSQAVLPQAEAELKRWWDATTPVEDIKVEPLWAHTRNGPVSFEHGAPDGRSLRHVRIYELADDGRLRGRILADAAQWQNGQWRLESVHELRLTGHKLMREELDHRLWNSNLRPDDVTRLELARPQLSSMMLADTIAGSRVGTQPLRYYKTVLYRSFTAPFGAFVMLLLAVPSALALPRGGGGGEMLTGLGLGLAFMLCDGLVAALGSGGQLPPLFAALAAPLLFITIGLLRVRTRDRL</sequence>
<reference evidence="10 11" key="1">
    <citation type="submission" date="2023-09" db="EMBL/GenBank/DDBJ databases">
        <authorList>
            <person name="Rey-Velasco X."/>
        </authorList>
    </citation>
    <scope>NUCLEOTIDE SEQUENCE [LARGE SCALE GENOMIC DNA]</scope>
    <source>
        <strain evidence="10 11">W345</strain>
    </source>
</reference>
<dbReference type="EMBL" id="JAVRIC010000026">
    <property type="protein sequence ID" value="MDT0498769.1"/>
    <property type="molecule type" value="Genomic_DNA"/>
</dbReference>
<protein>
    <submittedName>
        <fullName evidence="10">LptF/LptG family permease</fullName>
    </submittedName>
</protein>
<dbReference type="Proteomes" id="UP001254608">
    <property type="component" value="Unassembled WGS sequence"/>
</dbReference>
<evidence type="ECO:0000313" key="11">
    <source>
        <dbReference type="Proteomes" id="UP001254608"/>
    </source>
</evidence>
<evidence type="ECO:0000256" key="4">
    <source>
        <dbReference type="ARBA" id="ARBA00022475"/>
    </source>
</evidence>
<feature type="transmembrane region" description="Helical" evidence="9">
    <location>
        <begin position="331"/>
        <end position="349"/>
    </location>
</feature>
<feature type="transmembrane region" description="Helical" evidence="9">
    <location>
        <begin position="305"/>
        <end position="325"/>
    </location>
</feature>